<dbReference type="EMBL" id="CP031092">
    <property type="protein sequence ID" value="AXF56124.1"/>
    <property type="molecule type" value="Genomic_DNA"/>
</dbReference>
<comment type="similarity">
    <text evidence="2">Belongs to the NADH dehydrogenase family.</text>
</comment>
<dbReference type="PANTHER" id="PTHR42913:SF3">
    <property type="entry name" value="64 KDA MITOCHONDRIAL NADH DEHYDROGENASE (EUROFUNG)"/>
    <property type="match status" value="1"/>
</dbReference>
<dbReference type="AlphaFoldDB" id="A0A345BYU3"/>
<comment type="cofactor">
    <cofactor evidence="1">
        <name>FAD</name>
        <dbReference type="ChEBI" id="CHEBI:57692"/>
    </cofactor>
</comment>
<dbReference type="InterPro" id="IPR036188">
    <property type="entry name" value="FAD/NAD-bd_sf"/>
</dbReference>
<dbReference type="Proteomes" id="UP000252100">
    <property type="component" value="Chromosome"/>
</dbReference>
<keyword evidence="3" id="KW-0285">Flavoprotein</keyword>
<dbReference type="GO" id="GO:0003955">
    <property type="term" value="F:NAD(P)H dehydrogenase (quinone) activity"/>
    <property type="evidence" value="ECO:0007669"/>
    <property type="project" value="TreeGrafter"/>
</dbReference>
<evidence type="ECO:0000256" key="3">
    <source>
        <dbReference type="ARBA" id="ARBA00022630"/>
    </source>
</evidence>
<gene>
    <name evidence="7" type="ORF">DT065_08875</name>
</gene>
<evidence type="ECO:0000313" key="8">
    <source>
        <dbReference type="Proteomes" id="UP000252100"/>
    </source>
</evidence>
<evidence type="ECO:0000259" key="6">
    <source>
        <dbReference type="Pfam" id="PF07992"/>
    </source>
</evidence>
<dbReference type="Gene3D" id="3.50.50.100">
    <property type="match status" value="1"/>
</dbReference>
<keyword evidence="4" id="KW-0274">FAD</keyword>
<evidence type="ECO:0000313" key="7">
    <source>
        <dbReference type="EMBL" id="AXF56124.1"/>
    </source>
</evidence>
<dbReference type="KEGG" id="rue:DT065_08875"/>
<dbReference type="SUPFAM" id="SSF51905">
    <property type="entry name" value="FAD/NAD(P)-binding domain"/>
    <property type="match status" value="1"/>
</dbReference>
<dbReference type="InterPro" id="IPR051169">
    <property type="entry name" value="NADH-Q_oxidoreductase"/>
</dbReference>
<evidence type="ECO:0000256" key="1">
    <source>
        <dbReference type="ARBA" id="ARBA00001974"/>
    </source>
</evidence>
<dbReference type="PRINTS" id="PR00368">
    <property type="entry name" value="FADPNR"/>
</dbReference>
<organism evidence="7 8">
    <name type="scientific">Salicibibacter kimchii</name>
    <dbReference type="NCBI Taxonomy" id="2099786"/>
    <lineage>
        <taxon>Bacteria</taxon>
        <taxon>Bacillati</taxon>
        <taxon>Bacillota</taxon>
        <taxon>Bacilli</taxon>
        <taxon>Bacillales</taxon>
        <taxon>Bacillaceae</taxon>
        <taxon>Salicibibacter</taxon>
    </lineage>
</organism>
<evidence type="ECO:0000256" key="5">
    <source>
        <dbReference type="ARBA" id="ARBA00023002"/>
    </source>
</evidence>
<evidence type="ECO:0000256" key="4">
    <source>
        <dbReference type="ARBA" id="ARBA00022827"/>
    </source>
</evidence>
<dbReference type="OrthoDB" id="9781621at2"/>
<keyword evidence="5" id="KW-0560">Oxidoreductase</keyword>
<evidence type="ECO:0000256" key="2">
    <source>
        <dbReference type="ARBA" id="ARBA00005272"/>
    </source>
</evidence>
<protein>
    <submittedName>
        <fullName evidence="7">NAD(P)/FAD-dependent oxidoreductase</fullName>
    </submittedName>
</protein>
<feature type="domain" description="FAD/NAD(P)-binding" evidence="6">
    <location>
        <begin position="6"/>
        <end position="323"/>
    </location>
</feature>
<dbReference type="RefSeq" id="WP_114372627.1">
    <property type="nucleotide sequence ID" value="NZ_CP031092.1"/>
</dbReference>
<reference evidence="7 8" key="1">
    <citation type="journal article" date="2018" name="J. Microbiol.">
        <title>Salicibibacter kimchii gen. nov., sp. nov., a moderately halophilic and alkalitolerant bacterium in the family Bacillaceae, isolated from kimchi.</title>
        <authorList>
            <person name="Jang J.Y."/>
            <person name="Oh Y.J."/>
            <person name="Lim S.K."/>
            <person name="Park H.K."/>
            <person name="Lee C."/>
            <person name="Kim J.Y."/>
            <person name="Lee M.A."/>
            <person name="Choi H.J."/>
        </authorList>
    </citation>
    <scope>NUCLEOTIDE SEQUENCE [LARGE SCALE GENOMIC DNA]</scope>
    <source>
        <strain evidence="7 8">NKC1-1</strain>
    </source>
</reference>
<proteinExistence type="inferred from homology"/>
<name>A0A345BYU3_9BACI</name>
<dbReference type="GO" id="GO:0019646">
    <property type="term" value="P:aerobic electron transport chain"/>
    <property type="evidence" value="ECO:0007669"/>
    <property type="project" value="TreeGrafter"/>
</dbReference>
<dbReference type="Pfam" id="PF07992">
    <property type="entry name" value="Pyr_redox_2"/>
    <property type="match status" value="1"/>
</dbReference>
<accession>A0A345BYU3</accession>
<dbReference type="PANTHER" id="PTHR42913">
    <property type="entry name" value="APOPTOSIS-INDUCING FACTOR 1"/>
    <property type="match status" value="1"/>
</dbReference>
<keyword evidence="8" id="KW-1185">Reference proteome</keyword>
<sequence>MAKKPHVVILGAGYAGMMAANQLQKKLGTDRAHITLVNKHDYHYQTTWLHEPAAGTMHHDKARVEIRKVLNPAKINIVQDTVEQVKTEEKQVVLKNGDHLSYDYLTIALGSIAETFGAEGVYEHSYHKWTLDGARELKDQIEFQFAQYRNQKETEEKDLTFVVAGGGFTGIEFIGELTERVPELCEQYDVPREKVRMYVIEAAPTALPGFDPELVEYAMNLLEHRGVEFKINKPISEVQEGKVILKDGEEIAASTVIWATGVRGHPIIEDAGIEANRGRVKVESDLRAPGHEDVFVIGDCSLIINEETERPFPPTAQIAMQQGVKAGENITNLIMGGSPTKFEPEILGTLASLGGKEAMGTVKTRKMYGRSALFMKHMSDNRYLLKLGGLSLMLTKGRNPL</sequence>
<dbReference type="InterPro" id="IPR023753">
    <property type="entry name" value="FAD/NAD-binding_dom"/>
</dbReference>